<dbReference type="AlphaFoldDB" id="A0A9N9JJ46"/>
<keyword evidence="2" id="KW-1185">Reference proteome</keyword>
<organism evidence="1 2">
    <name type="scientific">Dentiscutata erythropus</name>
    <dbReference type="NCBI Taxonomy" id="1348616"/>
    <lineage>
        <taxon>Eukaryota</taxon>
        <taxon>Fungi</taxon>
        <taxon>Fungi incertae sedis</taxon>
        <taxon>Mucoromycota</taxon>
        <taxon>Glomeromycotina</taxon>
        <taxon>Glomeromycetes</taxon>
        <taxon>Diversisporales</taxon>
        <taxon>Gigasporaceae</taxon>
        <taxon>Dentiscutata</taxon>
    </lineage>
</organism>
<feature type="non-terminal residue" evidence="1">
    <location>
        <position position="255"/>
    </location>
</feature>
<sequence length="255" mass="29208">MRQKRSMSCVPNDILIGQIPLDPRWKFNTRLDVDPYPFRSSCSLYGSGLIQVNMNTSILYLKSATVESFPESIIVDTFPEVHAEYKFRNSPDGYNNTRVSYRRTLYYNRTDYTENFQACSAFIIMMEEFTRENDSEVVGFQYINRLWTLRIPEASRIPYNPDNNNTVFEIVSVPIAVKAYTCKVERVKEGEDGSYNFLIRYIDADVEVSGTIIGRGCWNLAIINGHDTSIYASYLAVKNTQTASIDNVPVQINTS</sequence>
<name>A0A9N9JJ46_9GLOM</name>
<dbReference type="EMBL" id="CAJVPY010023390">
    <property type="protein sequence ID" value="CAG8784963.1"/>
    <property type="molecule type" value="Genomic_DNA"/>
</dbReference>
<proteinExistence type="predicted"/>
<accession>A0A9N9JJ46</accession>
<evidence type="ECO:0000313" key="1">
    <source>
        <dbReference type="EMBL" id="CAG8784963.1"/>
    </source>
</evidence>
<reference evidence="1" key="1">
    <citation type="submission" date="2021-06" db="EMBL/GenBank/DDBJ databases">
        <authorList>
            <person name="Kallberg Y."/>
            <person name="Tangrot J."/>
            <person name="Rosling A."/>
        </authorList>
    </citation>
    <scope>NUCLEOTIDE SEQUENCE</scope>
    <source>
        <strain evidence="1">MA453B</strain>
    </source>
</reference>
<gene>
    <name evidence="1" type="ORF">DERYTH_LOCUS20202</name>
</gene>
<dbReference type="Proteomes" id="UP000789405">
    <property type="component" value="Unassembled WGS sequence"/>
</dbReference>
<dbReference type="OrthoDB" id="2417415at2759"/>
<comment type="caution">
    <text evidence="1">The sequence shown here is derived from an EMBL/GenBank/DDBJ whole genome shotgun (WGS) entry which is preliminary data.</text>
</comment>
<protein>
    <submittedName>
        <fullName evidence="1">27590_t:CDS:1</fullName>
    </submittedName>
</protein>
<evidence type="ECO:0000313" key="2">
    <source>
        <dbReference type="Proteomes" id="UP000789405"/>
    </source>
</evidence>